<dbReference type="EMBL" id="CM042011">
    <property type="protein sequence ID" value="KAI3765755.1"/>
    <property type="molecule type" value="Genomic_DNA"/>
</dbReference>
<protein>
    <submittedName>
        <fullName evidence="1">Uncharacterized protein</fullName>
    </submittedName>
</protein>
<organism evidence="1 2">
    <name type="scientific">Cichorium intybus</name>
    <name type="common">Chicory</name>
    <dbReference type="NCBI Taxonomy" id="13427"/>
    <lineage>
        <taxon>Eukaryota</taxon>
        <taxon>Viridiplantae</taxon>
        <taxon>Streptophyta</taxon>
        <taxon>Embryophyta</taxon>
        <taxon>Tracheophyta</taxon>
        <taxon>Spermatophyta</taxon>
        <taxon>Magnoliopsida</taxon>
        <taxon>eudicotyledons</taxon>
        <taxon>Gunneridae</taxon>
        <taxon>Pentapetalae</taxon>
        <taxon>asterids</taxon>
        <taxon>campanulids</taxon>
        <taxon>Asterales</taxon>
        <taxon>Asteraceae</taxon>
        <taxon>Cichorioideae</taxon>
        <taxon>Cichorieae</taxon>
        <taxon>Cichoriinae</taxon>
        <taxon>Cichorium</taxon>
    </lineage>
</organism>
<evidence type="ECO:0000313" key="2">
    <source>
        <dbReference type="Proteomes" id="UP001055811"/>
    </source>
</evidence>
<reference evidence="1 2" key="2">
    <citation type="journal article" date="2022" name="Mol. Ecol. Resour.">
        <title>The genomes of chicory, endive, great burdock and yacon provide insights into Asteraceae paleo-polyploidization history and plant inulin production.</title>
        <authorList>
            <person name="Fan W."/>
            <person name="Wang S."/>
            <person name="Wang H."/>
            <person name="Wang A."/>
            <person name="Jiang F."/>
            <person name="Liu H."/>
            <person name="Zhao H."/>
            <person name="Xu D."/>
            <person name="Zhang Y."/>
        </authorList>
    </citation>
    <scope>NUCLEOTIDE SEQUENCE [LARGE SCALE GENOMIC DNA]</scope>
    <source>
        <strain evidence="2">cv. Punajuju</strain>
        <tissue evidence="1">Leaves</tissue>
    </source>
</reference>
<reference evidence="2" key="1">
    <citation type="journal article" date="2022" name="Mol. Ecol. Resour.">
        <title>The genomes of chicory, endive, great burdock and yacon provide insights into Asteraceae palaeo-polyploidization history and plant inulin production.</title>
        <authorList>
            <person name="Fan W."/>
            <person name="Wang S."/>
            <person name="Wang H."/>
            <person name="Wang A."/>
            <person name="Jiang F."/>
            <person name="Liu H."/>
            <person name="Zhao H."/>
            <person name="Xu D."/>
            <person name="Zhang Y."/>
        </authorList>
    </citation>
    <scope>NUCLEOTIDE SEQUENCE [LARGE SCALE GENOMIC DNA]</scope>
    <source>
        <strain evidence="2">cv. Punajuju</strain>
    </source>
</reference>
<gene>
    <name evidence="1" type="ORF">L2E82_15798</name>
</gene>
<name>A0ACB9F4C4_CICIN</name>
<sequence>MYTPSSSRNDSLKCLVCDHEVEDSSLNGKVLGIYNYPSNRFDKIPHDLYDPRLFEVYEDHLRGNTSPFCFCCRILSIDLHVYRKKVLLEHHHLLVHLLRFWICKKSSCL</sequence>
<dbReference type="Proteomes" id="UP001055811">
    <property type="component" value="Linkage Group LG03"/>
</dbReference>
<proteinExistence type="predicted"/>
<accession>A0ACB9F4C4</accession>
<keyword evidence="2" id="KW-1185">Reference proteome</keyword>
<comment type="caution">
    <text evidence="1">The sequence shown here is derived from an EMBL/GenBank/DDBJ whole genome shotgun (WGS) entry which is preliminary data.</text>
</comment>
<evidence type="ECO:0000313" key="1">
    <source>
        <dbReference type="EMBL" id="KAI3765755.1"/>
    </source>
</evidence>